<dbReference type="RefSeq" id="XP_026600774.1">
    <property type="nucleotide sequence ID" value="XM_026750761.1"/>
</dbReference>
<protein>
    <recommendedName>
        <fullName evidence="4">ASST-domain-containing protein</fullName>
    </recommendedName>
</protein>
<keyword evidence="3" id="KW-1185">Reference proteome</keyword>
<feature type="transmembrane region" description="Helical" evidence="1">
    <location>
        <begin position="20"/>
        <end position="43"/>
    </location>
</feature>
<dbReference type="OrthoDB" id="5427350at2759"/>
<accession>A0A3D8R4K5</accession>
<dbReference type="PANTHER" id="PTHR35340:SF5">
    <property type="entry name" value="ASST-DOMAIN-CONTAINING PROTEIN"/>
    <property type="match status" value="1"/>
</dbReference>
<dbReference type="InterPro" id="IPR053143">
    <property type="entry name" value="Arylsulfate_ST"/>
</dbReference>
<dbReference type="Pfam" id="PF14269">
    <property type="entry name" value="Arylsulfotran_2"/>
    <property type="match status" value="1"/>
</dbReference>
<keyword evidence="1" id="KW-0472">Membrane</keyword>
<reference evidence="2 3" key="1">
    <citation type="journal article" date="2018" name="IMA Fungus">
        <title>IMA Genome-F 9: Draft genome sequence of Annulohypoxylon stygium, Aspergillus mulundensis, Berkeleyomyces basicola (syn. Thielaviopsis basicola), Ceratocystis smalleyi, two Cercospora beticola strains, Coleophoma cylindrospora, Fusarium fracticaudum, Phialophora cf. hyalina, and Morchella septimelata.</title>
        <authorList>
            <person name="Wingfield B.D."/>
            <person name="Bills G.F."/>
            <person name="Dong Y."/>
            <person name="Huang W."/>
            <person name="Nel W.J."/>
            <person name="Swalarsk-Parry B.S."/>
            <person name="Vaghefi N."/>
            <person name="Wilken P.M."/>
            <person name="An Z."/>
            <person name="de Beer Z.W."/>
            <person name="De Vos L."/>
            <person name="Chen L."/>
            <person name="Duong T.A."/>
            <person name="Gao Y."/>
            <person name="Hammerbacher A."/>
            <person name="Kikkert J.R."/>
            <person name="Li Y."/>
            <person name="Li H."/>
            <person name="Li K."/>
            <person name="Li Q."/>
            <person name="Liu X."/>
            <person name="Ma X."/>
            <person name="Naidoo K."/>
            <person name="Pethybridge S.J."/>
            <person name="Sun J."/>
            <person name="Steenkamp E.T."/>
            <person name="van der Nest M.A."/>
            <person name="van Wyk S."/>
            <person name="Wingfield M.J."/>
            <person name="Xiong C."/>
            <person name="Yue Q."/>
            <person name="Zhang X."/>
        </authorList>
    </citation>
    <scope>NUCLEOTIDE SEQUENCE [LARGE SCALE GENOMIC DNA]</scope>
    <source>
        <strain evidence="2 3">DSM 5745</strain>
    </source>
</reference>
<dbReference type="AlphaFoldDB" id="A0A3D8R4K5"/>
<dbReference type="GeneID" id="38119115"/>
<evidence type="ECO:0000313" key="2">
    <source>
        <dbReference type="EMBL" id="RDW68985.1"/>
    </source>
</evidence>
<keyword evidence="1" id="KW-0812">Transmembrane</keyword>
<gene>
    <name evidence="2" type="ORF">DSM5745_08745</name>
</gene>
<dbReference type="Proteomes" id="UP000256690">
    <property type="component" value="Unassembled WGS sequence"/>
</dbReference>
<name>A0A3D8R4K5_9EURO</name>
<proteinExistence type="predicted"/>
<dbReference type="EMBL" id="PVWQ01000011">
    <property type="protein sequence ID" value="RDW68985.1"/>
    <property type="molecule type" value="Genomic_DNA"/>
</dbReference>
<evidence type="ECO:0000313" key="3">
    <source>
        <dbReference type="Proteomes" id="UP000256690"/>
    </source>
</evidence>
<comment type="caution">
    <text evidence="2">The sequence shown here is derived from an EMBL/GenBank/DDBJ whole genome shotgun (WGS) entry which is preliminary data.</text>
</comment>
<dbReference type="InterPro" id="IPR039535">
    <property type="entry name" value="ASST-like"/>
</dbReference>
<sequence length="598" mass="67007">MSRSTWSAERRYLHQRCSLWIAGTSAIVSLLYLFDLFVVPQLYRFDFRGDLSWYDLGVYGFGPSRSYVSFENESPLVEITESDNGTGCDSRYTFLAPRGDSVAQEGPMILDSQGELVWMKHNWDTTHDFKVQRYRGQDYLTYWEGSQVEGRGYGSWYMLDSTYTPRYVINPVGNYGGDLHEFHITKDETALVTIYDPTLADISSIGGPEIGWMYNCLFQEIDIATGELIFEWRASDYFPMNSTYNALKGAGEERASAFDFFHINSIDKDTQGNYIISARHLHSIICISQHTGEILWTLGGRTNGFQDLSDGQATSFSWQHDARWHADSNTLTLFDNAAHAHSDPDFQSRGMTIHLDVANREATLLSAFYHPYHTKSVSQGNLQVLDDSGRVLIGWGHSAAYSEFNADGRLLCNVHFGASAFWDFGRVVSYRAFKADWVGNPQSQPDAMVVGDVVYVSWNGATEVASWRLETWNFDHNETVDEPDLTEDVIVLHEYAKTGFETDILLPPELDCSIFRLAALDAVGNVLGVTDPLQRQADDSAAAIVQSVIVGVSSITGICGIVAVISRICGSFRRRQGSCRRCDYQLLPVGERDEAGPG</sequence>
<evidence type="ECO:0008006" key="4">
    <source>
        <dbReference type="Google" id="ProtNLM"/>
    </source>
</evidence>
<dbReference type="PANTHER" id="PTHR35340">
    <property type="entry name" value="PQQ ENZYME REPEAT PROTEIN-RELATED"/>
    <property type="match status" value="1"/>
</dbReference>
<evidence type="ECO:0000256" key="1">
    <source>
        <dbReference type="SAM" id="Phobius"/>
    </source>
</evidence>
<organism evidence="2 3">
    <name type="scientific">Aspergillus mulundensis</name>
    <dbReference type="NCBI Taxonomy" id="1810919"/>
    <lineage>
        <taxon>Eukaryota</taxon>
        <taxon>Fungi</taxon>
        <taxon>Dikarya</taxon>
        <taxon>Ascomycota</taxon>
        <taxon>Pezizomycotina</taxon>
        <taxon>Eurotiomycetes</taxon>
        <taxon>Eurotiomycetidae</taxon>
        <taxon>Eurotiales</taxon>
        <taxon>Aspergillaceae</taxon>
        <taxon>Aspergillus</taxon>
        <taxon>Aspergillus subgen. Nidulantes</taxon>
    </lineage>
</organism>
<keyword evidence="1" id="KW-1133">Transmembrane helix</keyword>
<feature type="transmembrane region" description="Helical" evidence="1">
    <location>
        <begin position="543"/>
        <end position="565"/>
    </location>
</feature>